<evidence type="ECO:0000259" key="1">
    <source>
        <dbReference type="Pfam" id="PF12146"/>
    </source>
</evidence>
<dbReference type="OrthoDB" id="9788260at2"/>
<dbReference type="RefSeq" id="WP_127749165.1">
    <property type="nucleotide sequence ID" value="NZ_CP033219.1"/>
</dbReference>
<dbReference type="Gene3D" id="3.40.50.1820">
    <property type="entry name" value="alpha/beta hydrolase"/>
    <property type="match status" value="1"/>
</dbReference>
<name>A0A3T0N3K1_9RHOB</name>
<dbReference type="EMBL" id="CP033219">
    <property type="protein sequence ID" value="AZV78606.1"/>
    <property type="molecule type" value="Genomic_DNA"/>
</dbReference>
<evidence type="ECO:0000313" key="2">
    <source>
        <dbReference type="EMBL" id="AZV78606.1"/>
    </source>
</evidence>
<dbReference type="InterPro" id="IPR022742">
    <property type="entry name" value="Hydrolase_4"/>
</dbReference>
<dbReference type="InterPro" id="IPR051044">
    <property type="entry name" value="MAG_DAG_Lipase"/>
</dbReference>
<sequence>MDARPNDLQAAPFFAEIAKGPEGAQAHWVKTNDGLRIRVGHWQSEATTKGTVLLFPGRTEYIEKYGPAAGELANRGYATVTIDWRGQGLADRMLADRRLGHVVDFQDFQKDVAAALDLADRLALPKPYFLIGHSMGGAIGLRAAMEGLPVKACVFTGPMWDIHIAPMMRPFGKLMGKIGPVIGLGGKLVPTTDLQTYVLANPFEGNTLTNDRACYQFMRDQLTAHPDLALGGPTINWLGQGLKDCAVLAAMASPALPCITFLGKQEQIVDCPAIHDRMARWPGGELELLDDVQHEVMMEAPAVRTQVFDRMCSLFDQHR</sequence>
<reference evidence="2 3" key="1">
    <citation type="submission" date="2018-10" db="EMBL/GenBank/DDBJ databases">
        <title>Parasedimentitalea marina sp. nov., a psychrophilic bacterium isolated from deep seawater of the New Britain Trench.</title>
        <authorList>
            <person name="Cao J."/>
        </authorList>
    </citation>
    <scope>NUCLEOTIDE SEQUENCE [LARGE SCALE GENOMIC DNA]</scope>
    <source>
        <strain evidence="2 3">W43</strain>
    </source>
</reference>
<gene>
    <name evidence="2" type="ORF">EBB79_12470</name>
</gene>
<keyword evidence="2" id="KW-0378">Hydrolase</keyword>
<dbReference type="GO" id="GO:0016787">
    <property type="term" value="F:hydrolase activity"/>
    <property type="evidence" value="ECO:0007669"/>
    <property type="project" value="UniProtKB-KW"/>
</dbReference>
<dbReference type="PANTHER" id="PTHR11614">
    <property type="entry name" value="PHOSPHOLIPASE-RELATED"/>
    <property type="match status" value="1"/>
</dbReference>
<accession>A0A3T0N3K1</accession>
<protein>
    <submittedName>
        <fullName evidence="2">Alpha/beta hydrolase</fullName>
    </submittedName>
</protein>
<evidence type="ECO:0000313" key="3">
    <source>
        <dbReference type="Proteomes" id="UP000283063"/>
    </source>
</evidence>
<proteinExistence type="predicted"/>
<dbReference type="AlphaFoldDB" id="A0A3T0N3K1"/>
<dbReference type="InterPro" id="IPR029058">
    <property type="entry name" value="AB_hydrolase_fold"/>
</dbReference>
<feature type="domain" description="Serine aminopeptidase S33" evidence="1">
    <location>
        <begin position="48"/>
        <end position="299"/>
    </location>
</feature>
<keyword evidence="3" id="KW-1185">Reference proteome</keyword>
<dbReference type="SUPFAM" id="SSF53474">
    <property type="entry name" value="alpha/beta-Hydrolases"/>
    <property type="match status" value="1"/>
</dbReference>
<dbReference type="Pfam" id="PF12146">
    <property type="entry name" value="Hydrolase_4"/>
    <property type="match status" value="1"/>
</dbReference>
<organism evidence="2 3">
    <name type="scientific">Parasedimentitalea marina</name>
    <dbReference type="NCBI Taxonomy" id="2483033"/>
    <lineage>
        <taxon>Bacteria</taxon>
        <taxon>Pseudomonadati</taxon>
        <taxon>Pseudomonadota</taxon>
        <taxon>Alphaproteobacteria</taxon>
        <taxon>Rhodobacterales</taxon>
        <taxon>Paracoccaceae</taxon>
        <taxon>Parasedimentitalea</taxon>
    </lineage>
</organism>
<dbReference type="Proteomes" id="UP000283063">
    <property type="component" value="Chromosome"/>
</dbReference>
<dbReference type="KEGG" id="sedi:EBB79_12470"/>